<dbReference type="Proteomes" id="UP000093129">
    <property type="component" value="Unassembled WGS sequence"/>
</dbReference>
<sequence length="64" mass="6562">MTEETCGCRKKSKKTEAEEAQVKAAKKSAEEAAFVAAMIRGGIYIAKGAAIVVGGAVADFAGQL</sequence>
<evidence type="ECO:0000313" key="1">
    <source>
        <dbReference type="EMBL" id="OCB02777.1"/>
    </source>
</evidence>
<protein>
    <submittedName>
        <fullName evidence="1">Uncharacterized protein</fullName>
    </submittedName>
</protein>
<name>A0A1B9BYJ6_9PROT</name>
<evidence type="ECO:0000313" key="2">
    <source>
        <dbReference type="Proteomes" id="UP000093129"/>
    </source>
</evidence>
<accession>A0A1B9BYJ6</accession>
<reference evidence="1 2" key="1">
    <citation type="submission" date="2016-07" db="EMBL/GenBank/DDBJ databases">
        <title>Draft genome of a psychrotolerant acidophile Acidithiobacillus ferrivorans strain YL15.</title>
        <authorList>
            <person name="Peng T."/>
            <person name="Ma L."/>
            <person name="Nan M."/>
            <person name="An N."/>
            <person name="Wang M."/>
            <person name="Qiu G."/>
            <person name="Zeng W."/>
        </authorList>
    </citation>
    <scope>NUCLEOTIDE SEQUENCE [LARGE SCALE GENOMIC DNA]</scope>
    <source>
        <strain evidence="1 2">YL15</strain>
    </source>
</reference>
<organism evidence="1 2">
    <name type="scientific">Acidithiobacillus ferrivorans</name>
    <dbReference type="NCBI Taxonomy" id="160808"/>
    <lineage>
        <taxon>Bacteria</taxon>
        <taxon>Pseudomonadati</taxon>
        <taxon>Pseudomonadota</taxon>
        <taxon>Acidithiobacillia</taxon>
        <taxon>Acidithiobacillales</taxon>
        <taxon>Acidithiobacillaceae</taxon>
        <taxon>Acidithiobacillus</taxon>
    </lineage>
</organism>
<gene>
    <name evidence="1" type="ORF">BBC27_11175</name>
</gene>
<dbReference type="EMBL" id="MASQ01000087">
    <property type="protein sequence ID" value="OCB02777.1"/>
    <property type="molecule type" value="Genomic_DNA"/>
</dbReference>
<proteinExistence type="predicted"/>
<comment type="caution">
    <text evidence="1">The sequence shown here is derived from an EMBL/GenBank/DDBJ whole genome shotgun (WGS) entry which is preliminary data.</text>
</comment>
<dbReference type="RefSeq" id="WP_065413335.1">
    <property type="nucleotide sequence ID" value="NZ_MASQ01000087.1"/>
</dbReference>
<dbReference type="AlphaFoldDB" id="A0A1B9BYJ6"/>